<evidence type="ECO:0000313" key="3">
    <source>
        <dbReference type="Proteomes" id="UP001231189"/>
    </source>
</evidence>
<sequence length="192" mass="21711">MEESSKRNDQPAAADASLLPEDLVIEILSQVPYGSLCRFKCVSRSWLALCSDPDIRNKSPQIQLAAPFCLPPAVHQCFRERSADDRPISPSFLPISEEINIVDCCNGLLLCQYTSPQHDYEYIVCNPTTEKWTKLPKTEAMDYVNTITLCFDPAVSSHFRVFLLAQDIILDQDPNMYHGARCTRHHLLDTHG</sequence>
<proteinExistence type="predicted"/>
<protein>
    <recommendedName>
        <fullName evidence="1">F-box domain-containing protein</fullName>
    </recommendedName>
</protein>
<dbReference type="EMBL" id="JAUUTY010000004">
    <property type="protein sequence ID" value="KAK1650016.1"/>
    <property type="molecule type" value="Genomic_DNA"/>
</dbReference>
<evidence type="ECO:0000259" key="1">
    <source>
        <dbReference type="SMART" id="SM00256"/>
    </source>
</evidence>
<dbReference type="InterPro" id="IPR001810">
    <property type="entry name" value="F-box_dom"/>
</dbReference>
<comment type="caution">
    <text evidence="2">The sequence shown here is derived from an EMBL/GenBank/DDBJ whole genome shotgun (WGS) entry which is preliminary data.</text>
</comment>
<dbReference type="InterPro" id="IPR036047">
    <property type="entry name" value="F-box-like_dom_sf"/>
</dbReference>
<keyword evidence="3" id="KW-1185">Reference proteome</keyword>
<evidence type="ECO:0000313" key="2">
    <source>
        <dbReference type="EMBL" id="KAK1650016.1"/>
    </source>
</evidence>
<dbReference type="PANTHER" id="PTHR35546">
    <property type="entry name" value="F-BOX PROTEIN INTERACTION DOMAIN PROTEIN-RELATED"/>
    <property type="match status" value="1"/>
</dbReference>
<dbReference type="PANTHER" id="PTHR35546:SF105">
    <property type="entry name" value="OS05G0139200 PROTEIN"/>
    <property type="match status" value="1"/>
</dbReference>
<gene>
    <name evidence="2" type="ORF">QYE76_067821</name>
</gene>
<dbReference type="SMART" id="SM00256">
    <property type="entry name" value="FBOX"/>
    <property type="match status" value="1"/>
</dbReference>
<dbReference type="Pfam" id="PF00646">
    <property type="entry name" value="F-box"/>
    <property type="match status" value="1"/>
</dbReference>
<dbReference type="Proteomes" id="UP001231189">
    <property type="component" value="Unassembled WGS sequence"/>
</dbReference>
<reference evidence="2" key="1">
    <citation type="submission" date="2023-07" db="EMBL/GenBank/DDBJ databases">
        <title>A chromosome-level genome assembly of Lolium multiflorum.</title>
        <authorList>
            <person name="Chen Y."/>
            <person name="Copetti D."/>
            <person name="Kolliker R."/>
            <person name="Studer B."/>
        </authorList>
    </citation>
    <scope>NUCLEOTIDE SEQUENCE</scope>
    <source>
        <strain evidence="2">02402/16</strain>
        <tissue evidence="2">Leaf</tissue>
    </source>
</reference>
<feature type="domain" description="F-box" evidence="1">
    <location>
        <begin position="19"/>
        <end position="59"/>
    </location>
</feature>
<dbReference type="Gene3D" id="1.20.1280.50">
    <property type="match status" value="1"/>
</dbReference>
<dbReference type="AlphaFoldDB" id="A0AAD8SD46"/>
<name>A0AAD8SD46_LOLMU</name>
<organism evidence="2 3">
    <name type="scientific">Lolium multiflorum</name>
    <name type="common">Italian ryegrass</name>
    <name type="synonym">Lolium perenne subsp. multiflorum</name>
    <dbReference type="NCBI Taxonomy" id="4521"/>
    <lineage>
        <taxon>Eukaryota</taxon>
        <taxon>Viridiplantae</taxon>
        <taxon>Streptophyta</taxon>
        <taxon>Embryophyta</taxon>
        <taxon>Tracheophyta</taxon>
        <taxon>Spermatophyta</taxon>
        <taxon>Magnoliopsida</taxon>
        <taxon>Liliopsida</taxon>
        <taxon>Poales</taxon>
        <taxon>Poaceae</taxon>
        <taxon>BOP clade</taxon>
        <taxon>Pooideae</taxon>
        <taxon>Poodae</taxon>
        <taxon>Poeae</taxon>
        <taxon>Poeae Chloroplast Group 2 (Poeae type)</taxon>
        <taxon>Loliodinae</taxon>
        <taxon>Loliinae</taxon>
        <taxon>Lolium</taxon>
    </lineage>
</organism>
<dbReference type="InterPro" id="IPR055290">
    <property type="entry name" value="At3g26010-like"/>
</dbReference>
<dbReference type="SUPFAM" id="SSF81383">
    <property type="entry name" value="F-box domain"/>
    <property type="match status" value="1"/>
</dbReference>
<accession>A0AAD8SD46</accession>